<dbReference type="GO" id="GO:0008233">
    <property type="term" value="F:peptidase activity"/>
    <property type="evidence" value="ECO:0007669"/>
    <property type="project" value="UniProtKB-KW"/>
</dbReference>
<evidence type="ECO:0000256" key="1">
    <source>
        <dbReference type="ARBA" id="ARBA00022670"/>
    </source>
</evidence>
<dbReference type="EMBL" id="JACMSC010000019">
    <property type="protein sequence ID" value="KAG6474344.1"/>
    <property type="molecule type" value="Genomic_DNA"/>
</dbReference>
<evidence type="ECO:0000259" key="2">
    <source>
        <dbReference type="Pfam" id="PF22936"/>
    </source>
</evidence>
<comment type="caution">
    <text evidence="4">The sequence shown here is derived from an EMBL/GenBank/DDBJ whole genome shotgun (WGS) entry which is preliminary data.</text>
</comment>
<evidence type="ECO:0000259" key="3">
    <source>
        <dbReference type="Pfam" id="PF25597"/>
    </source>
</evidence>
<reference evidence="4 5" key="1">
    <citation type="submission" date="2020-08" db="EMBL/GenBank/DDBJ databases">
        <title>Plant Genome Project.</title>
        <authorList>
            <person name="Zhang R.-G."/>
        </authorList>
    </citation>
    <scope>NUCLEOTIDE SEQUENCE [LARGE SCALE GENOMIC DNA]</scope>
    <source>
        <tissue evidence="4">Rhizome</tissue>
    </source>
</reference>
<evidence type="ECO:0008006" key="6">
    <source>
        <dbReference type="Google" id="ProtNLM"/>
    </source>
</evidence>
<gene>
    <name evidence="4" type="ORF">ZIOFF_068270</name>
</gene>
<evidence type="ECO:0000313" key="4">
    <source>
        <dbReference type="EMBL" id="KAG6474344.1"/>
    </source>
</evidence>
<evidence type="ECO:0000313" key="5">
    <source>
        <dbReference type="Proteomes" id="UP000734854"/>
    </source>
</evidence>
<dbReference type="PANTHER" id="PTHR42648">
    <property type="entry name" value="TRANSPOSASE, PUTATIVE-RELATED"/>
    <property type="match status" value="1"/>
</dbReference>
<dbReference type="Pfam" id="PF22936">
    <property type="entry name" value="Pol_BBD"/>
    <property type="match status" value="1"/>
</dbReference>
<protein>
    <recommendedName>
        <fullName evidence="6">GAG-pre-integrase domain-containing protein</fullName>
    </recommendedName>
</protein>
<dbReference type="Proteomes" id="UP000734854">
    <property type="component" value="Unassembled WGS sequence"/>
</dbReference>
<keyword evidence="5" id="KW-1185">Reference proteome</keyword>
<proteinExistence type="predicted"/>
<dbReference type="Pfam" id="PF25597">
    <property type="entry name" value="SH3_retrovirus"/>
    <property type="match status" value="1"/>
</dbReference>
<dbReference type="InterPro" id="IPR039537">
    <property type="entry name" value="Retrotran_Ty1/copia-like"/>
</dbReference>
<keyword evidence="1" id="KW-0378">Hydrolase</keyword>
<dbReference type="InterPro" id="IPR054722">
    <property type="entry name" value="PolX-like_BBD"/>
</dbReference>
<keyword evidence="1" id="KW-0645">Protease</keyword>
<feature type="domain" description="Retroviral polymerase SH3-like" evidence="3">
    <location>
        <begin position="258"/>
        <end position="300"/>
    </location>
</feature>
<dbReference type="InterPro" id="IPR057670">
    <property type="entry name" value="SH3_retrovirus"/>
</dbReference>
<dbReference type="AlphaFoldDB" id="A0A8J5CGW7"/>
<name>A0A8J5CGW7_ZINOF</name>
<dbReference type="GO" id="GO:0006508">
    <property type="term" value="P:proteolysis"/>
    <property type="evidence" value="ECO:0007669"/>
    <property type="project" value="UniProtKB-KW"/>
</dbReference>
<sequence>MKLCLKSQDLWSVIEERVPVEEDQLTEPQRNILKNKKQKDRKALFQIYQALEISVYERISKAMSAQRAWEILQTTYSGQDQVKKVTIGDAKSYKIEGVGEISFKTKSGKIDKISEVFYVPGLQSNLLSVGHLLRKGFDIHFADKYCTMKKKNHMKELVSKNIVQGHPNIDGISEVCEECQLGKQHRESFPSKSKWESHSPMELVHTDLCGPMCVPSLRASCAIYLINRSSTKRLQNSTPNEAWYEKKPNVTHLKTFGCLAYSHIPDALRTKLDDKSEKYIFIGHSERSKAYKLYNPKTKKKL</sequence>
<dbReference type="PANTHER" id="PTHR42648:SF18">
    <property type="entry name" value="RETROTRANSPOSON, UNCLASSIFIED-LIKE PROTEIN"/>
    <property type="match status" value="1"/>
</dbReference>
<accession>A0A8J5CGW7</accession>
<feature type="domain" description="Retrovirus-related Pol polyprotein from transposon TNT 1-94-like beta-barrel" evidence="2">
    <location>
        <begin position="79"/>
        <end position="137"/>
    </location>
</feature>
<organism evidence="4 5">
    <name type="scientific">Zingiber officinale</name>
    <name type="common">Ginger</name>
    <name type="synonym">Amomum zingiber</name>
    <dbReference type="NCBI Taxonomy" id="94328"/>
    <lineage>
        <taxon>Eukaryota</taxon>
        <taxon>Viridiplantae</taxon>
        <taxon>Streptophyta</taxon>
        <taxon>Embryophyta</taxon>
        <taxon>Tracheophyta</taxon>
        <taxon>Spermatophyta</taxon>
        <taxon>Magnoliopsida</taxon>
        <taxon>Liliopsida</taxon>
        <taxon>Zingiberales</taxon>
        <taxon>Zingiberaceae</taxon>
        <taxon>Zingiber</taxon>
    </lineage>
</organism>